<feature type="binding site" evidence="5">
    <location>
        <position position="75"/>
    </location>
    <ligand>
        <name>Zn(2+)</name>
        <dbReference type="ChEBI" id="CHEBI:29105"/>
    </ligand>
</feature>
<feature type="binding site" evidence="5">
    <location>
        <position position="114"/>
    </location>
    <ligand>
        <name>Zn(2+)</name>
        <dbReference type="ChEBI" id="CHEBI:29105"/>
    </ligand>
</feature>
<name>A0A977PKT9_9CREN</name>
<feature type="binding site" evidence="5">
    <location>
        <position position="2"/>
    </location>
    <ligand>
        <name>Ni(2+)</name>
        <dbReference type="ChEBI" id="CHEBI:49786"/>
    </ligand>
</feature>
<dbReference type="PROSITE" id="PS01249">
    <property type="entry name" value="HYPA"/>
    <property type="match status" value="1"/>
</dbReference>
<comment type="function">
    <text evidence="5">Involved in the maturation of [NiFe] hydrogenases. Required for nickel insertion into the metal center of the hydrogenase.</text>
</comment>
<dbReference type="PANTHER" id="PTHR34535">
    <property type="entry name" value="HYDROGENASE MATURATION FACTOR HYPA"/>
    <property type="match status" value="1"/>
</dbReference>
<protein>
    <recommendedName>
        <fullName evidence="5">Hydrogenase maturation factor HypA</fullName>
    </recommendedName>
</protein>
<feature type="binding site" evidence="5">
    <location>
        <position position="111"/>
    </location>
    <ligand>
        <name>Zn(2+)</name>
        <dbReference type="ChEBI" id="CHEBI:29105"/>
    </ligand>
</feature>
<dbReference type="InterPro" id="IPR000688">
    <property type="entry name" value="HypA/HybF"/>
</dbReference>
<sequence length="135" mass="15210">MHEASYALAIIDSVLNELRKRGLEGVKVKKIYLQIGELSLIDSTALKNAFEAYSMGSPLEGAELVIEIVPSKFKCKKCGHEWGFREAFPQLEVNIPVIHLYPHLVAEMLKCPKCGSSDIEILQGEEFRITKIEYD</sequence>
<evidence type="ECO:0000256" key="2">
    <source>
        <dbReference type="ARBA" id="ARBA00022596"/>
    </source>
</evidence>
<gene>
    <name evidence="5" type="primary">hypA</name>
    <name evidence="6" type="ORF">IPA_07975</name>
</gene>
<comment type="similarity">
    <text evidence="1 5">Belongs to the HypA/HybF family.</text>
</comment>
<evidence type="ECO:0000256" key="5">
    <source>
        <dbReference type="HAMAP-Rule" id="MF_00213"/>
    </source>
</evidence>
<evidence type="ECO:0000256" key="3">
    <source>
        <dbReference type="ARBA" id="ARBA00022723"/>
    </source>
</evidence>
<dbReference type="PIRSF" id="PIRSF004761">
    <property type="entry name" value="Hydrgn_mat_HypA"/>
    <property type="match status" value="1"/>
</dbReference>
<keyword evidence="3 5" id="KW-0479">Metal-binding</keyword>
<dbReference type="GO" id="GO:0008270">
    <property type="term" value="F:zinc ion binding"/>
    <property type="evidence" value="ECO:0007669"/>
    <property type="project" value="UniProtKB-UniRule"/>
</dbReference>
<organism evidence="6 7">
    <name type="scientific">Ignicoccus pacificus DSM 13166</name>
    <dbReference type="NCBI Taxonomy" id="940294"/>
    <lineage>
        <taxon>Archaea</taxon>
        <taxon>Thermoproteota</taxon>
        <taxon>Thermoprotei</taxon>
        <taxon>Desulfurococcales</taxon>
        <taxon>Desulfurococcaceae</taxon>
        <taxon>Ignicoccus</taxon>
    </lineage>
</organism>
<dbReference type="Gene3D" id="3.30.2320.80">
    <property type="match status" value="1"/>
</dbReference>
<dbReference type="EMBL" id="CP006868">
    <property type="protein sequence ID" value="UXD21779.1"/>
    <property type="molecule type" value="Genomic_DNA"/>
</dbReference>
<keyword evidence="2 5" id="KW-0533">Nickel</keyword>
<accession>A0A977PKT9</accession>
<dbReference type="InterPro" id="IPR020538">
    <property type="entry name" value="Hydgase_Ni_incorp_HypA/HybF_CS"/>
</dbReference>
<dbReference type="GO" id="GO:0051604">
    <property type="term" value="P:protein maturation"/>
    <property type="evidence" value="ECO:0007669"/>
    <property type="project" value="InterPro"/>
</dbReference>
<dbReference type="PANTHER" id="PTHR34535:SF3">
    <property type="entry name" value="HYDROGENASE MATURATION FACTOR HYPA"/>
    <property type="match status" value="1"/>
</dbReference>
<dbReference type="AlphaFoldDB" id="A0A977PKT9"/>
<reference evidence="6" key="1">
    <citation type="submission" date="2013-11" db="EMBL/GenBank/DDBJ databases">
        <title>Comparative genomics of Ignicoccus.</title>
        <authorList>
            <person name="Podar M."/>
        </authorList>
    </citation>
    <scope>NUCLEOTIDE SEQUENCE</scope>
    <source>
        <strain evidence="6">DSM 13166</strain>
    </source>
</reference>
<dbReference type="Pfam" id="PF01155">
    <property type="entry name" value="HypA"/>
    <property type="match status" value="1"/>
</dbReference>
<proteinExistence type="inferred from homology"/>
<evidence type="ECO:0000256" key="1">
    <source>
        <dbReference type="ARBA" id="ARBA00010748"/>
    </source>
</evidence>
<feature type="binding site" evidence="5">
    <location>
        <position position="78"/>
    </location>
    <ligand>
        <name>Zn(2+)</name>
        <dbReference type="ChEBI" id="CHEBI:29105"/>
    </ligand>
</feature>
<dbReference type="Proteomes" id="UP001063698">
    <property type="component" value="Chromosome"/>
</dbReference>
<dbReference type="GO" id="GO:0016151">
    <property type="term" value="F:nickel cation binding"/>
    <property type="evidence" value="ECO:0007669"/>
    <property type="project" value="UniProtKB-UniRule"/>
</dbReference>
<evidence type="ECO:0000313" key="7">
    <source>
        <dbReference type="Proteomes" id="UP001063698"/>
    </source>
</evidence>
<dbReference type="HAMAP" id="MF_00213">
    <property type="entry name" value="HypA_HybF"/>
    <property type="match status" value="1"/>
</dbReference>
<evidence type="ECO:0000313" key="6">
    <source>
        <dbReference type="EMBL" id="UXD21779.1"/>
    </source>
</evidence>
<dbReference type="KEGG" id="ipc:IPA_07975"/>
<keyword evidence="4 5" id="KW-0862">Zinc</keyword>
<keyword evidence="7" id="KW-1185">Reference proteome</keyword>
<evidence type="ECO:0000256" key="4">
    <source>
        <dbReference type="ARBA" id="ARBA00022833"/>
    </source>
</evidence>